<name>A0ABU5E7B6_9PROT</name>
<dbReference type="HAMAP" id="MF_00048">
    <property type="entry name" value="UPF0102"/>
    <property type="match status" value="1"/>
</dbReference>
<dbReference type="Proteomes" id="UP001279642">
    <property type="component" value="Unassembled WGS sequence"/>
</dbReference>
<dbReference type="InterPro" id="IPR011335">
    <property type="entry name" value="Restrct_endonuc-II-like"/>
</dbReference>
<proteinExistence type="inferred from homology"/>
<dbReference type="InterPro" id="IPR003509">
    <property type="entry name" value="UPF0102_YraN-like"/>
</dbReference>
<evidence type="ECO:0000256" key="1">
    <source>
        <dbReference type="ARBA" id="ARBA00006738"/>
    </source>
</evidence>
<reference evidence="4 5" key="1">
    <citation type="journal article" date="2016" name="Antonie Van Leeuwenhoek">
        <title>Dongia soli sp. nov., isolated from soil from Dokdo, Korea.</title>
        <authorList>
            <person name="Kim D.U."/>
            <person name="Lee H."/>
            <person name="Kim H."/>
            <person name="Kim S.G."/>
            <person name="Ka J.O."/>
        </authorList>
    </citation>
    <scope>NUCLEOTIDE SEQUENCE [LARGE SCALE GENOMIC DNA]</scope>
    <source>
        <strain evidence="4 5">D78</strain>
    </source>
</reference>
<keyword evidence="5" id="KW-1185">Reference proteome</keyword>
<comment type="caution">
    <text evidence="4">The sequence shown here is derived from an EMBL/GenBank/DDBJ whole genome shotgun (WGS) entry which is preliminary data.</text>
</comment>
<sequence length="142" mass="15869">MTRRKSAYSLRKAARSGLPGDPKRGQLARRRGRWAEFIAVWRLRCAGYRILARNWRHPLGEIDIAACKGGVLAIVEVKSRARLVGALYALGSRQQTRLVRAALAFQLQRPDCAGLTLRFDVIAVAGGGWPKHIREAWRPVGE</sequence>
<evidence type="ECO:0000313" key="4">
    <source>
        <dbReference type="EMBL" id="MDY0881914.1"/>
    </source>
</evidence>
<gene>
    <name evidence="4" type="ORF">SMD27_03600</name>
</gene>
<organism evidence="4 5">
    <name type="scientific">Dongia soli</name>
    <dbReference type="NCBI Taxonomy" id="600628"/>
    <lineage>
        <taxon>Bacteria</taxon>
        <taxon>Pseudomonadati</taxon>
        <taxon>Pseudomonadota</taxon>
        <taxon>Alphaproteobacteria</taxon>
        <taxon>Rhodospirillales</taxon>
        <taxon>Dongiaceae</taxon>
        <taxon>Dongia</taxon>
    </lineage>
</organism>
<dbReference type="PANTHER" id="PTHR34039">
    <property type="entry name" value="UPF0102 PROTEIN YRAN"/>
    <property type="match status" value="1"/>
</dbReference>
<dbReference type="RefSeq" id="WP_320506956.1">
    <property type="nucleotide sequence ID" value="NZ_JAXCLW010000001.1"/>
</dbReference>
<evidence type="ECO:0000256" key="3">
    <source>
        <dbReference type="SAM" id="MobiDB-lite"/>
    </source>
</evidence>
<protein>
    <recommendedName>
        <fullName evidence="2">UPF0102 protein SMD27_03600</fullName>
    </recommendedName>
</protein>
<comment type="similarity">
    <text evidence="1 2">Belongs to the UPF0102 family.</text>
</comment>
<dbReference type="SUPFAM" id="SSF52980">
    <property type="entry name" value="Restriction endonuclease-like"/>
    <property type="match status" value="1"/>
</dbReference>
<evidence type="ECO:0000256" key="2">
    <source>
        <dbReference type="HAMAP-Rule" id="MF_00048"/>
    </source>
</evidence>
<accession>A0ABU5E7B6</accession>
<dbReference type="PANTHER" id="PTHR34039:SF1">
    <property type="entry name" value="UPF0102 PROTEIN YRAN"/>
    <property type="match status" value="1"/>
</dbReference>
<feature type="region of interest" description="Disordered" evidence="3">
    <location>
        <begin position="1"/>
        <end position="25"/>
    </location>
</feature>
<dbReference type="NCBIfam" id="NF009151">
    <property type="entry name" value="PRK12497.1-5"/>
    <property type="match status" value="1"/>
</dbReference>
<evidence type="ECO:0000313" key="5">
    <source>
        <dbReference type="Proteomes" id="UP001279642"/>
    </source>
</evidence>
<dbReference type="InterPro" id="IPR011856">
    <property type="entry name" value="tRNA_endonuc-like_dom_sf"/>
</dbReference>
<dbReference type="Gene3D" id="3.40.1350.10">
    <property type="match status" value="1"/>
</dbReference>
<dbReference type="Pfam" id="PF02021">
    <property type="entry name" value="UPF0102"/>
    <property type="match status" value="1"/>
</dbReference>
<dbReference type="EMBL" id="JAXCLW010000001">
    <property type="protein sequence ID" value="MDY0881914.1"/>
    <property type="molecule type" value="Genomic_DNA"/>
</dbReference>